<dbReference type="EMBL" id="JAOBZK010000012">
    <property type="protein sequence ID" value="MDH1178599.1"/>
    <property type="molecule type" value="Genomic_DNA"/>
</dbReference>
<evidence type="ECO:0000259" key="3">
    <source>
        <dbReference type="Pfam" id="PF20455"/>
    </source>
</evidence>
<evidence type="ECO:0000313" key="4">
    <source>
        <dbReference type="EMBL" id="MDH1178599.1"/>
    </source>
</evidence>
<feature type="region of interest" description="Disordered" evidence="1">
    <location>
        <begin position="343"/>
        <end position="363"/>
    </location>
</feature>
<evidence type="ECO:0000313" key="5">
    <source>
        <dbReference type="Proteomes" id="UP001158644"/>
    </source>
</evidence>
<dbReference type="RefSeq" id="WP_279990769.1">
    <property type="nucleotide sequence ID" value="NZ_JAOBZK010000012.1"/>
</dbReference>
<keyword evidence="2" id="KW-1133">Transmembrane helix</keyword>
<feature type="transmembrane region" description="Helical" evidence="2">
    <location>
        <begin position="127"/>
        <end position="144"/>
    </location>
</feature>
<evidence type="ECO:0000256" key="2">
    <source>
        <dbReference type="SAM" id="Phobius"/>
    </source>
</evidence>
<feature type="domain" description="DUF6708" evidence="3">
    <location>
        <begin position="151"/>
        <end position="328"/>
    </location>
</feature>
<proteinExistence type="predicted"/>
<protein>
    <recommendedName>
        <fullName evidence="3">DUF6708 domain-containing protein</fullName>
    </recommendedName>
</protein>
<keyword evidence="2" id="KW-0472">Membrane</keyword>
<name>A0ABD4YUM7_9BURK</name>
<evidence type="ECO:0000256" key="1">
    <source>
        <dbReference type="SAM" id="MobiDB-lite"/>
    </source>
</evidence>
<dbReference type="AlphaFoldDB" id="A0ABD4YUM7"/>
<feature type="transmembrane region" description="Helical" evidence="2">
    <location>
        <begin position="84"/>
        <end position="107"/>
    </location>
</feature>
<gene>
    <name evidence="4" type="ORF">N5C72_10970</name>
</gene>
<reference evidence="4 5" key="1">
    <citation type="submission" date="2022-09" db="EMBL/GenBank/DDBJ databases">
        <title>Intensive care unit water sources are persistently colonized with multi-drug resistant bacteria and are the site of extensive horizontal gene transfer of antibiotic resistance genes.</title>
        <authorList>
            <person name="Diorio-Toth L."/>
        </authorList>
    </citation>
    <scope>NUCLEOTIDE SEQUENCE [LARGE SCALE GENOMIC DNA]</scope>
    <source>
        <strain evidence="4 5">GD03967</strain>
    </source>
</reference>
<organism evidence="4 5">
    <name type="scientific">Achromobacter mucicolens</name>
    <dbReference type="NCBI Taxonomy" id="1389922"/>
    <lineage>
        <taxon>Bacteria</taxon>
        <taxon>Pseudomonadati</taxon>
        <taxon>Pseudomonadota</taxon>
        <taxon>Betaproteobacteria</taxon>
        <taxon>Burkholderiales</taxon>
        <taxon>Alcaligenaceae</taxon>
        <taxon>Achromobacter</taxon>
    </lineage>
</organism>
<dbReference type="Proteomes" id="UP001158644">
    <property type="component" value="Unassembled WGS sequence"/>
</dbReference>
<dbReference type="Pfam" id="PF20455">
    <property type="entry name" value="DUF6708"/>
    <property type="match status" value="1"/>
</dbReference>
<keyword evidence="2" id="KW-0812">Transmembrane</keyword>
<feature type="transmembrane region" description="Helical" evidence="2">
    <location>
        <begin position="293"/>
        <end position="319"/>
    </location>
</feature>
<comment type="caution">
    <text evidence="4">The sequence shown here is derived from an EMBL/GenBank/DDBJ whole genome shotgun (WGS) entry which is preliminary data.</text>
</comment>
<accession>A0ABD4YUM7</accession>
<sequence length="363" mass="41177">MYFIEAQAWAMQTTATLRGEYEDAIKVATADEKELKANIGKEFVREIGIDEKVSEHPSATGSIYAFNDIYIELRAGALQDKRGFLTLFTLPALYLVLTLLEMSTIFSTVWWTHVYPWSSRPADAGDYIAALALPLITLALILVLRRFAWRWLRLENFVQRRLLIRFNRITRQVYLHRPRYAGGIAVLAWEQVSAEAGVGKPEVAGTGTQLLLAWTQDMTGLPHSHLMFVGKTADGTSDLINLWEFIRRYMEEGPDSVPRPRRLLTKLPWPWLSLAAPWSFLKPLWRAGQRRLVVWLSVLLSPVMLIHAAGHWISLLLCWEPRWPKIIRQAGLPGKPCPPLSVAADWPPVPPPTSAPHPHTGRL</sequence>
<dbReference type="InterPro" id="IPR046554">
    <property type="entry name" value="DUF6708"/>
</dbReference>